<dbReference type="InterPro" id="IPR036249">
    <property type="entry name" value="Thioredoxin-like_sf"/>
</dbReference>
<dbReference type="InterPro" id="IPR000866">
    <property type="entry name" value="AhpC/TSA"/>
</dbReference>
<keyword evidence="3" id="KW-1015">Disulfide bond</keyword>
<dbReference type="CDD" id="cd02966">
    <property type="entry name" value="TlpA_like_family"/>
    <property type="match status" value="1"/>
</dbReference>
<evidence type="ECO:0000256" key="3">
    <source>
        <dbReference type="ARBA" id="ARBA00023157"/>
    </source>
</evidence>
<dbReference type="AlphaFoldDB" id="A0A0B1Z569"/>
<dbReference type="RefSeq" id="WP_039591902.1">
    <property type="nucleotide sequence ID" value="NZ_CP142104.1"/>
</dbReference>
<dbReference type="Pfam" id="PF00578">
    <property type="entry name" value="AhpC-TSA"/>
    <property type="match status" value="1"/>
</dbReference>
<dbReference type="GO" id="GO:0015036">
    <property type="term" value="F:disulfide oxidoreductase activity"/>
    <property type="evidence" value="ECO:0007669"/>
    <property type="project" value="UniProtKB-ARBA"/>
</dbReference>
<evidence type="ECO:0000313" key="6">
    <source>
        <dbReference type="EMBL" id="KHK64346.1"/>
    </source>
</evidence>
<accession>A0A0B1Z569</accession>
<dbReference type="OrthoDB" id="9796554at2"/>
<evidence type="ECO:0000259" key="5">
    <source>
        <dbReference type="PROSITE" id="PS51352"/>
    </source>
</evidence>
<dbReference type="GO" id="GO:0030313">
    <property type="term" value="C:cell envelope"/>
    <property type="evidence" value="ECO:0007669"/>
    <property type="project" value="UniProtKB-SubCell"/>
</dbReference>
<organism evidence="6 7">
    <name type="scientific">Pseudomonas frederiksbergensis</name>
    <dbReference type="NCBI Taxonomy" id="104087"/>
    <lineage>
        <taxon>Bacteria</taxon>
        <taxon>Pseudomonadati</taxon>
        <taxon>Pseudomonadota</taxon>
        <taxon>Gammaproteobacteria</taxon>
        <taxon>Pseudomonadales</taxon>
        <taxon>Pseudomonadaceae</taxon>
        <taxon>Pseudomonas</taxon>
    </lineage>
</organism>
<gene>
    <name evidence="6" type="ORF">JZ00_14120</name>
</gene>
<dbReference type="PANTHER" id="PTHR42852">
    <property type="entry name" value="THIOL:DISULFIDE INTERCHANGE PROTEIN DSBE"/>
    <property type="match status" value="1"/>
</dbReference>
<comment type="caution">
    <text evidence="6">The sequence shown here is derived from an EMBL/GenBank/DDBJ whole genome shotgun (WGS) entry which is preliminary data.</text>
</comment>
<evidence type="ECO:0000313" key="7">
    <source>
        <dbReference type="Proteomes" id="UP000030949"/>
    </source>
</evidence>
<dbReference type="PROSITE" id="PS51352">
    <property type="entry name" value="THIOREDOXIN_2"/>
    <property type="match status" value="1"/>
</dbReference>
<dbReference type="InterPro" id="IPR050553">
    <property type="entry name" value="Thioredoxin_ResA/DsbE_sf"/>
</dbReference>
<dbReference type="GO" id="GO:0017004">
    <property type="term" value="P:cytochrome complex assembly"/>
    <property type="evidence" value="ECO:0007669"/>
    <property type="project" value="UniProtKB-KW"/>
</dbReference>
<dbReference type="SUPFAM" id="SSF52833">
    <property type="entry name" value="Thioredoxin-like"/>
    <property type="match status" value="1"/>
</dbReference>
<dbReference type="PANTHER" id="PTHR42852:SF6">
    <property type="entry name" value="THIOL:DISULFIDE INTERCHANGE PROTEIN DSBE"/>
    <property type="match status" value="1"/>
</dbReference>
<dbReference type="GO" id="GO:0016209">
    <property type="term" value="F:antioxidant activity"/>
    <property type="evidence" value="ECO:0007669"/>
    <property type="project" value="InterPro"/>
</dbReference>
<evidence type="ECO:0000256" key="2">
    <source>
        <dbReference type="ARBA" id="ARBA00022748"/>
    </source>
</evidence>
<reference evidence="7" key="1">
    <citation type="submission" date="2015-03" db="EMBL/GenBank/DDBJ databases">
        <title>Pseudomonas frederiksbergensis hydrocarbon degrader.</title>
        <authorList>
            <person name="Brown L.M."/>
            <person name="Ruiz O.N."/>
            <person name="Mueller S."/>
            <person name="Gunasekera T.S."/>
        </authorList>
    </citation>
    <scope>NUCLEOTIDE SEQUENCE [LARGE SCALE GENOMIC DNA]</scope>
    <source>
        <strain evidence="7">SI8</strain>
    </source>
</reference>
<evidence type="ECO:0000256" key="4">
    <source>
        <dbReference type="ARBA" id="ARBA00023284"/>
    </source>
</evidence>
<evidence type="ECO:0000256" key="1">
    <source>
        <dbReference type="ARBA" id="ARBA00004196"/>
    </source>
</evidence>
<dbReference type="InterPro" id="IPR013766">
    <property type="entry name" value="Thioredoxin_domain"/>
</dbReference>
<dbReference type="Gene3D" id="3.40.30.10">
    <property type="entry name" value="Glutaredoxin"/>
    <property type="match status" value="1"/>
</dbReference>
<comment type="subcellular location">
    <subcellularLocation>
        <location evidence="1">Cell envelope</location>
    </subcellularLocation>
</comment>
<dbReference type="EMBL" id="JQGJ01000007">
    <property type="protein sequence ID" value="KHK64346.1"/>
    <property type="molecule type" value="Genomic_DNA"/>
</dbReference>
<keyword evidence="4" id="KW-0676">Redox-active center</keyword>
<proteinExistence type="predicted"/>
<name>A0A0B1Z569_9PSED</name>
<keyword evidence="2" id="KW-0201">Cytochrome c-type biogenesis</keyword>
<feature type="domain" description="Thioredoxin" evidence="5">
    <location>
        <begin position="14"/>
        <end position="153"/>
    </location>
</feature>
<dbReference type="PROSITE" id="PS00194">
    <property type="entry name" value="THIOREDOXIN_1"/>
    <property type="match status" value="1"/>
</dbReference>
<sequence>MTRRLAAALTFIGILLLAGCGNDYGVDQNGQPIASQRLDKQWVVLNYWAEWCAPCRTEIPEFNALAEQLKGRNVGVFGVNFDQVQGEELKSASDKMGIRFSVLAQDPAEFFDIPRSEGLPVTYIIDQQGKVREQLLGEQTAAAVMAKLEALQALK</sequence>
<dbReference type="PROSITE" id="PS51257">
    <property type="entry name" value="PROKAR_LIPOPROTEIN"/>
    <property type="match status" value="1"/>
</dbReference>
<dbReference type="Proteomes" id="UP000030949">
    <property type="component" value="Unassembled WGS sequence"/>
</dbReference>
<protein>
    <submittedName>
        <fullName evidence="6">Peroxiredoxin</fullName>
    </submittedName>
</protein>
<dbReference type="InterPro" id="IPR017937">
    <property type="entry name" value="Thioredoxin_CS"/>
</dbReference>